<dbReference type="STRING" id="37001.A0A1A9W8A6"/>
<feature type="chain" id="PRO_5008400076" description="superoxide dismutase" evidence="7">
    <location>
        <begin position="33"/>
        <end position="266"/>
    </location>
</feature>
<evidence type="ECO:0000256" key="5">
    <source>
        <dbReference type="ARBA" id="ARBA00023002"/>
    </source>
</evidence>
<dbReference type="InterPro" id="IPR036423">
    <property type="entry name" value="SOD-like_Cu/Zn_dom_sf"/>
</dbReference>
<keyword evidence="7" id="KW-0732">Signal</keyword>
<dbReference type="VEuPathDB" id="VectorBase:GBRI009842"/>
<keyword evidence="4" id="KW-0049">Antioxidant</keyword>
<dbReference type="Pfam" id="PF00080">
    <property type="entry name" value="Sod_Cu"/>
    <property type="match status" value="1"/>
</dbReference>
<dbReference type="SUPFAM" id="SSF49329">
    <property type="entry name" value="Cu,Zn superoxide dismutase-like"/>
    <property type="match status" value="1"/>
</dbReference>
<reference evidence="10" key="1">
    <citation type="submission" date="2014-03" db="EMBL/GenBank/DDBJ databases">
        <authorList>
            <person name="Aksoy S."/>
            <person name="Warren W."/>
            <person name="Wilson R.K."/>
        </authorList>
    </citation>
    <scope>NUCLEOTIDE SEQUENCE [LARGE SCALE GENOMIC DNA]</scope>
    <source>
        <strain evidence="10">IAEA</strain>
    </source>
</reference>
<dbReference type="AlphaFoldDB" id="A0A1A9W8A6"/>
<dbReference type="EC" id="1.15.1.1" evidence="1"/>
<evidence type="ECO:0000259" key="8">
    <source>
        <dbReference type="Pfam" id="PF00080"/>
    </source>
</evidence>
<keyword evidence="3" id="KW-0862">Zinc</keyword>
<feature type="domain" description="Superoxide dismutase copper/zinc binding" evidence="8">
    <location>
        <begin position="120"/>
        <end position="251"/>
    </location>
</feature>
<dbReference type="EnsemblMetazoa" id="GBRI009842-RA">
    <property type="protein sequence ID" value="GBRI009842-PA"/>
    <property type="gene ID" value="GBRI009842"/>
</dbReference>
<keyword evidence="10" id="KW-1185">Reference proteome</keyword>
<evidence type="ECO:0000256" key="7">
    <source>
        <dbReference type="SAM" id="SignalP"/>
    </source>
</evidence>
<evidence type="ECO:0000256" key="3">
    <source>
        <dbReference type="ARBA" id="ARBA00022833"/>
    </source>
</evidence>
<evidence type="ECO:0000256" key="1">
    <source>
        <dbReference type="ARBA" id="ARBA00012682"/>
    </source>
</evidence>
<sequence>MLKSYQRATSTFTTLLLLMVIISLNKNNFVSSQITSNNAEQVPFTSNNKVKRLTVPLDGNLNVWTQHQPTYYDIRYVRTPLDYFSSYRSYLFTGWPDYPHLQRRVPHWQAASKLTGEGIDGMIVFQPLPFSSNIRVILNATGLPPGRHALHIHTYGDISDGCQSTGEQFPNNFLGNVDAKEDGSISIAFISAFLNLFGFHGIVGRSIVIHEKPIDLNTVLNAEIISSTLPDVFASQNEEKSVGAAIACGIISIQQQQQQQQRSEQK</sequence>
<evidence type="ECO:0000313" key="10">
    <source>
        <dbReference type="Proteomes" id="UP000091820"/>
    </source>
</evidence>
<dbReference type="Gene3D" id="2.60.40.200">
    <property type="entry name" value="Superoxide dismutase, copper/zinc binding domain"/>
    <property type="match status" value="1"/>
</dbReference>
<feature type="signal peptide" evidence="7">
    <location>
        <begin position="1"/>
        <end position="32"/>
    </location>
</feature>
<organism evidence="9 10">
    <name type="scientific">Glossina brevipalpis</name>
    <dbReference type="NCBI Taxonomy" id="37001"/>
    <lineage>
        <taxon>Eukaryota</taxon>
        <taxon>Metazoa</taxon>
        <taxon>Ecdysozoa</taxon>
        <taxon>Arthropoda</taxon>
        <taxon>Hexapoda</taxon>
        <taxon>Insecta</taxon>
        <taxon>Pterygota</taxon>
        <taxon>Neoptera</taxon>
        <taxon>Endopterygota</taxon>
        <taxon>Diptera</taxon>
        <taxon>Brachycera</taxon>
        <taxon>Muscomorpha</taxon>
        <taxon>Hippoboscoidea</taxon>
        <taxon>Glossinidae</taxon>
        <taxon>Glossina</taxon>
    </lineage>
</organism>
<dbReference type="GO" id="GO:0004784">
    <property type="term" value="F:superoxide dismutase activity"/>
    <property type="evidence" value="ECO:0007669"/>
    <property type="project" value="UniProtKB-EC"/>
</dbReference>
<evidence type="ECO:0000256" key="4">
    <source>
        <dbReference type="ARBA" id="ARBA00022862"/>
    </source>
</evidence>
<evidence type="ECO:0000256" key="6">
    <source>
        <dbReference type="ARBA" id="ARBA00049204"/>
    </source>
</evidence>
<name>A0A1A9W8A6_9MUSC</name>
<keyword evidence="5" id="KW-0560">Oxidoreductase</keyword>
<dbReference type="PANTHER" id="PTHR10003">
    <property type="entry name" value="SUPEROXIDE DISMUTASE CU-ZN -RELATED"/>
    <property type="match status" value="1"/>
</dbReference>
<dbReference type="Proteomes" id="UP000091820">
    <property type="component" value="Unassembled WGS sequence"/>
</dbReference>
<evidence type="ECO:0000256" key="2">
    <source>
        <dbReference type="ARBA" id="ARBA00022723"/>
    </source>
</evidence>
<reference evidence="9" key="2">
    <citation type="submission" date="2020-05" db="UniProtKB">
        <authorList>
            <consortium name="EnsemblMetazoa"/>
        </authorList>
    </citation>
    <scope>IDENTIFICATION</scope>
    <source>
        <strain evidence="9">IAEA</strain>
    </source>
</reference>
<accession>A0A1A9W8A6</accession>
<comment type="catalytic activity">
    <reaction evidence="6">
        <text>2 superoxide + 2 H(+) = H2O2 + O2</text>
        <dbReference type="Rhea" id="RHEA:20696"/>
        <dbReference type="ChEBI" id="CHEBI:15378"/>
        <dbReference type="ChEBI" id="CHEBI:15379"/>
        <dbReference type="ChEBI" id="CHEBI:16240"/>
        <dbReference type="ChEBI" id="CHEBI:18421"/>
        <dbReference type="EC" id="1.15.1.1"/>
    </reaction>
</comment>
<evidence type="ECO:0000313" key="9">
    <source>
        <dbReference type="EnsemblMetazoa" id="GBRI009842-PA"/>
    </source>
</evidence>
<proteinExistence type="predicted"/>
<dbReference type="GO" id="GO:0005507">
    <property type="term" value="F:copper ion binding"/>
    <property type="evidence" value="ECO:0007669"/>
    <property type="project" value="InterPro"/>
</dbReference>
<keyword evidence="2" id="KW-0479">Metal-binding</keyword>
<protein>
    <recommendedName>
        <fullName evidence="1">superoxide dismutase</fullName>
        <ecNumber evidence="1">1.15.1.1</ecNumber>
    </recommendedName>
</protein>
<dbReference type="InterPro" id="IPR024134">
    <property type="entry name" value="SOD_Cu/Zn_/chaperone"/>
</dbReference>
<dbReference type="InterPro" id="IPR001424">
    <property type="entry name" value="SOD_Cu_Zn_dom"/>
</dbReference>